<dbReference type="EMBL" id="CP030041">
    <property type="protein sequence ID" value="AWW32705.1"/>
    <property type="molecule type" value="Genomic_DNA"/>
</dbReference>
<protein>
    <submittedName>
        <fullName evidence="2">Uncharacterized protein</fullName>
    </submittedName>
</protein>
<proteinExistence type="predicted"/>
<evidence type="ECO:0000313" key="3">
    <source>
        <dbReference type="Proteomes" id="UP000248688"/>
    </source>
</evidence>
<keyword evidence="3" id="KW-1185">Reference proteome</keyword>
<feature type="transmembrane region" description="Helical" evidence="1">
    <location>
        <begin position="6"/>
        <end position="25"/>
    </location>
</feature>
<keyword evidence="1" id="KW-1133">Transmembrane helix</keyword>
<keyword evidence="1" id="KW-0812">Transmembrane</keyword>
<sequence length="163" mass="18647">MEFDTTVIGLVGIVLCILPFAVLHWNRNKNKKQLQNGLYAIASSVHSDVGVKDIGFNFAIGVSADKRHLLYYKQTKKNTEEASITFAEVDDCHLDTIKRGFSTKYGHQSVIEKLELTVLLKDKSKKRFEFYNENEKPQLGDELNLIKKWESLVHQCIHAPLLK</sequence>
<dbReference type="Proteomes" id="UP000248688">
    <property type="component" value="Chromosome"/>
</dbReference>
<gene>
    <name evidence="2" type="ORF">DN752_22580</name>
</gene>
<dbReference type="OrthoDB" id="1524706at2"/>
<evidence type="ECO:0000313" key="2">
    <source>
        <dbReference type="EMBL" id="AWW32705.1"/>
    </source>
</evidence>
<evidence type="ECO:0000256" key="1">
    <source>
        <dbReference type="SAM" id="Phobius"/>
    </source>
</evidence>
<accession>A0A2Z4IP82</accession>
<keyword evidence="1" id="KW-0472">Membrane</keyword>
<dbReference type="RefSeq" id="WP_112786077.1">
    <property type="nucleotide sequence ID" value="NZ_CP030041.1"/>
</dbReference>
<reference evidence="2 3" key="1">
    <citation type="submission" date="2018-06" db="EMBL/GenBank/DDBJ databases">
        <title>Echinicola strongylocentroti sp. nov., isolated from a sea urchin Strongylocentrotus intermedius.</title>
        <authorList>
            <person name="Bae S.S."/>
        </authorList>
    </citation>
    <scope>NUCLEOTIDE SEQUENCE [LARGE SCALE GENOMIC DNA]</scope>
    <source>
        <strain evidence="2 3">MEBiC08714</strain>
    </source>
</reference>
<dbReference type="KEGG" id="est:DN752_22580"/>
<organism evidence="2 3">
    <name type="scientific">Echinicola strongylocentroti</name>
    <dbReference type="NCBI Taxonomy" id="1795355"/>
    <lineage>
        <taxon>Bacteria</taxon>
        <taxon>Pseudomonadati</taxon>
        <taxon>Bacteroidota</taxon>
        <taxon>Cytophagia</taxon>
        <taxon>Cytophagales</taxon>
        <taxon>Cyclobacteriaceae</taxon>
        <taxon>Echinicola</taxon>
    </lineage>
</organism>
<dbReference type="AlphaFoldDB" id="A0A2Z4IP82"/>
<name>A0A2Z4IP82_9BACT</name>